<keyword evidence="2" id="KW-1185">Reference proteome</keyword>
<organism evidence="1 2">
    <name type="scientific">Idiomarina fontislapidosi</name>
    <dbReference type="NCBI Taxonomy" id="263723"/>
    <lineage>
        <taxon>Bacteria</taxon>
        <taxon>Pseudomonadati</taxon>
        <taxon>Pseudomonadota</taxon>
        <taxon>Gammaproteobacteria</taxon>
        <taxon>Alteromonadales</taxon>
        <taxon>Idiomarinaceae</taxon>
        <taxon>Idiomarina</taxon>
    </lineage>
</organism>
<proteinExistence type="predicted"/>
<sequence length="162" mass="18355">MNMSSTNPYLNVLGQLNLDELNIQQAFDYYRQRYQQSELAQQFVAKSCAIDNDVKEHFSVGYCDRTMGKHIPKARTYEGAAIRGSLQRAGLVRATGHELFRGCVVFPTYHENGSVISAVGYRVGRVRTSDKLVVYWRRPEPNAFVDVGLSLARELIHGQAFH</sequence>
<comment type="caution">
    <text evidence="1">The sequence shown here is derived from an EMBL/GenBank/DDBJ whole genome shotgun (WGS) entry which is preliminary data.</text>
</comment>
<dbReference type="OrthoDB" id="7465087at2"/>
<dbReference type="RefSeq" id="WP_110576458.1">
    <property type="nucleotide sequence ID" value="NZ_PIPV01000021.1"/>
</dbReference>
<dbReference type="AlphaFoldDB" id="A0A432XJL7"/>
<reference evidence="2" key="1">
    <citation type="journal article" date="2018" name="Front. Microbiol.">
        <title>Genome-Based Analysis Reveals the Taxonomy and Diversity of the Family Idiomarinaceae.</title>
        <authorList>
            <person name="Liu Y."/>
            <person name="Lai Q."/>
            <person name="Shao Z."/>
        </authorList>
    </citation>
    <scope>NUCLEOTIDE SEQUENCE [LARGE SCALE GENOMIC DNA]</scope>
    <source>
        <strain evidence="2">F23</strain>
    </source>
</reference>
<dbReference type="InterPro" id="IPR037068">
    <property type="entry name" value="DNA_primase_core_N_sf"/>
</dbReference>
<dbReference type="EMBL" id="PIPV01000021">
    <property type="protein sequence ID" value="RUO48905.1"/>
    <property type="molecule type" value="Genomic_DNA"/>
</dbReference>
<dbReference type="Gene3D" id="3.90.980.10">
    <property type="entry name" value="DNA primase, catalytic core, N-terminal domain"/>
    <property type="match status" value="1"/>
</dbReference>
<dbReference type="Proteomes" id="UP000287330">
    <property type="component" value="Unassembled WGS sequence"/>
</dbReference>
<name>A0A432XJL7_9GAMM</name>
<evidence type="ECO:0000313" key="1">
    <source>
        <dbReference type="EMBL" id="RUO48905.1"/>
    </source>
</evidence>
<protein>
    <submittedName>
        <fullName evidence="1">Uncharacterized protein</fullName>
    </submittedName>
</protein>
<accession>A0A432XJL7</accession>
<evidence type="ECO:0000313" key="2">
    <source>
        <dbReference type="Proteomes" id="UP000287330"/>
    </source>
</evidence>
<dbReference type="SUPFAM" id="SSF56731">
    <property type="entry name" value="DNA primase core"/>
    <property type="match status" value="1"/>
</dbReference>
<gene>
    <name evidence="1" type="ORF">CWE25_13155</name>
</gene>